<dbReference type="EC" id="2.4.1.117" evidence="4"/>
<dbReference type="Gene3D" id="3.90.550.10">
    <property type="entry name" value="Spore Coat Polysaccharide Biosynthesis Protein SpsA, Chain A"/>
    <property type="match status" value="1"/>
</dbReference>
<proteinExistence type="inferred from homology"/>
<dbReference type="PANTHER" id="PTHR10859:SF91">
    <property type="entry name" value="DOLICHYL-PHOSPHATE BETA-GLUCOSYLTRANSFERASE"/>
    <property type="match status" value="1"/>
</dbReference>
<evidence type="ECO:0000313" key="15">
    <source>
        <dbReference type="Proteomes" id="UP000464954"/>
    </source>
</evidence>
<evidence type="ECO:0000256" key="5">
    <source>
        <dbReference type="ARBA" id="ARBA00022676"/>
    </source>
</evidence>
<reference evidence="14 15" key="1">
    <citation type="submission" date="2020-01" db="EMBL/GenBank/DDBJ databases">
        <title>Ponticoccus aerotolerans gen. nov., sp. nov., an anaerobic bacterium and proposal of Ponticoccusceae fam. nov., Ponticoccusles ord. nov. and Ponticoccuse classis nov. in the phylum Kiritimatiellaeota.</title>
        <authorList>
            <person name="Zhou L.Y."/>
            <person name="Du Z.J."/>
        </authorList>
    </citation>
    <scope>NUCLEOTIDE SEQUENCE [LARGE SCALE GENOMIC DNA]</scope>
    <source>
        <strain evidence="14 15">S-5007</strain>
    </source>
</reference>
<gene>
    <name evidence="14" type="ORF">GT409_00910</name>
</gene>
<dbReference type="CDD" id="cd04188">
    <property type="entry name" value="DPG_synthase"/>
    <property type="match status" value="1"/>
</dbReference>
<dbReference type="EMBL" id="CP047593">
    <property type="protein sequence ID" value="QHI68070.1"/>
    <property type="molecule type" value="Genomic_DNA"/>
</dbReference>
<dbReference type="InterPro" id="IPR035518">
    <property type="entry name" value="DPG_synthase"/>
</dbReference>
<evidence type="ECO:0000259" key="13">
    <source>
        <dbReference type="Pfam" id="PF00535"/>
    </source>
</evidence>
<dbReference type="InterPro" id="IPR001173">
    <property type="entry name" value="Glyco_trans_2-like"/>
</dbReference>
<dbReference type="SUPFAM" id="SSF53448">
    <property type="entry name" value="Nucleotide-diphospho-sugar transferases"/>
    <property type="match status" value="1"/>
</dbReference>
<dbReference type="RefSeq" id="WP_160626104.1">
    <property type="nucleotide sequence ID" value="NZ_CP047593.1"/>
</dbReference>
<keyword evidence="7" id="KW-0812">Transmembrane</keyword>
<protein>
    <recommendedName>
        <fullName evidence="4">dolichyl-phosphate beta-glucosyltransferase</fullName>
        <ecNumber evidence="4">2.4.1.117</ecNumber>
    </recommendedName>
</protein>
<evidence type="ECO:0000256" key="3">
    <source>
        <dbReference type="ARBA" id="ARBA00006739"/>
    </source>
</evidence>
<feature type="domain" description="Glycosyltransferase 2-like" evidence="13">
    <location>
        <begin position="4"/>
        <end position="170"/>
    </location>
</feature>
<evidence type="ECO:0000256" key="8">
    <source>
        <dbReference type="ARBA" id="ARBA00022824"/>
    </source>
</evidence>
<evidence type="ECO:0000256" key="6">
    <source>
        <dbReference type="ARBA" id="ARBA00022679"/>
    </source>
</evidence>
<keyword evidence="10" id="KW-1133">Transmembrane helix</keyword>
<keyword evidence="6 14" id="KW-0808">Transferase</keyword>
<dbReference type="InterPro" id="IPR029044">
    <property type="entry name" value="Nucleotide-diphossugar_trans"/>
</dbReference>
<dbReference type="Pfam" id="PF00535">
    <property type="entry name" value="Glycos_transf_2"/>
    <property type="match status" value="1"/>
</dbReference>
<comment type="pathway">
    <text evidence="2">Protein modification; protein glycosylation.</text>
</comment>
<accession>A0A6P1M0J0</accession>
<comment type="similarity">
    <text evidence="3">Belongs to the glycosyltransferase 2 family.</text>
</comment>
<evidence type="ECO:0000256" key="12">
    <source>
        <dbReference type="ARBA" id="ARBA00045097"/>
    </source>
</evidence>
<comment type="catalytic activity">
    <reaction evidence="12">
        <text>a di-trans,poly-cis-dolichyl phosphate + UDP-alpha-D-glucose = a di-trans,poly-cis-dolichyl beta-D-glucosyl phosphate + UDP</text>
        <dbReference type="Rhea" id="RHEA:15401"/>
        <dbReference type="Rhea" id="RHEA-COMP:19498"/>
        <dbReference type="Rhea" id="RHEA-COMP:19502"/>
        <dbReference type="ChEBI" id="CHEBI:57525"/>
        <dbReference type="ChEBI" id="CHEBI:57683"/>
        <dbReference type="ChEBI" id="CHEBI:58223"/>
        <dbReference type="ChEBI" id="CHEBI:58885"/>
        <dbReference type="EC" id="2.4.1.117"/>
    </reaction>
    <physiologicalReaction direction="left-to-right" evidence="12">
        <dbReference type="Rhea" id="RHEA:15402"/>
    </physiologicalReaction>
</comment>
<dbReference type="GO" id="GO:0006487">
    <property type="term" value="P:protein N-linked glycosylation"/>
    <property type="evidence" value="ECO:0007669"/>
    <property type="project" value="TreeGrafter"/>
</dbReference>
<dbReference type="GO" id="GO:0004581">
    <property type="term" value="F:dolichyl-phosphate beta-glucosyltransferase activity"/>
    <property type="evidence" value="ECO:0007669"/>
    <property type="project" value="UniProtKB-EC"/>
</dbReference>
<comment type="subcellular location">
    <subcellularLocation>
        <location evidence="1">Endoplasmic reticulum membrane</location>
        <topology evidence="1">Single-pass membrane protein</topology>
    </subcellularLocation>
</comment>
<evidence type="ECO:0000256" key="9">
    <source>
        <dbReference type="ARBA" id="ARBA00022968"/>
    </source>
</evidence>
<keyword evidence="9" id="KW-0735">Signal-anchor</keyword>
<organism evidence="14 15">
    <name type="scientific">Tichowtungia aerotolerans</name>
    <dbReference type="NCBI Taxonomy" id="2697043"/>
    <lineage>
        <taxon>Bacteria</taxon>
        <taxon>Pseudomonadati</taxon>
        <taxon>Kiritimatiellota</taxon>
        <taxon>Tichowtungiia</taxon>
        <taxon>Tichowtungiales</taxon>
        <taxon>Tichowtungiaceae</taxon>
        <taxon>Tichowtungia</taxon>
    </lineage>
</organism>
<keyword evidence="8" id="KW-0256">Endoplasmic reticulum</keyword>
<dbReference type="Proteomes" id="UP000464954">
    <property type="component" value="Chromosome"/>
</dbReference>
<name>A0A6P1M0J0_9BACT</name>
<evidence type="ECO:0000256" key="7">
    <source>
        <dbReference type="ARBA" id="ARBA00022692"/>
    </source>
</evidence>
<sequence>MKLSIIIPAHNEEHRLPPMLEAYGAFFSEKYGDDVELIVVPNFCDDRTVEVALSVGNQFPVIKVLEDPGYVGKGGAVVLGAEAASGDLVGFVDADGATSPEAFDDLVEKIGDAGCIIASRWMKGSVMSPKQPLSRRIASRCFNTLVRVLFGLRLNDTQCGAKLFRREVVEPVVCNLGVTKWAFDVDMLFQASRLGASIKEIPTVWNDVAGSKVKIGRSSVQMLVAMVRLRMFYSPLRFMIPYVSRVVERLVRYKR</sequence>
<keyword evidence="15" id="KW-1185">Reference proteome</keyword>
<keyword evidence="11" id="KW-0472">Membrane</keyword>
<evidence type="ECO:0000256" key="11">
    <source>
        <dbReference type="ARBA" id="ARBA00023136"/>
    </source>
</evidence>
<evidence type="ECO:0000256" key="10">
    <source>
        <dbReference type="ARBA" id="ARBA00022989"/>
    </source>
</evidence>
<keyword evidence="5" id="KW-0328">Glycosyltransferase</keyword>
<evidence type="ECO:0000256" key="2">
    <source>
        <dbReference type="ARBA" id="ARBA00004922"/>
    </source>
</evidence>
<dbReference type="PANTHER" id="PTHR10859">
    <property type="entry name" value="GLYCOSYL TRANSFERASE"/>
    <property type="match status" value="1"/>
</dbReference>
<evidence type="ECO:0000256" key="1">
    <source>
        <dbReference type="ARBA" id="ARBA00004389"/>
    </source>
</evidence>
<dbReference type="AlphaFoldDB" id="A0A6P1M0J0"/>
<dbReference type="KEGG" id="taer:GT409_00910"/>
<evidence type="ECO:0000256" key="4">
    <source>
        <dbReference type="ARBA" id="ARBA00012583"/>
    </source>
</evidence>
<evidence type="ECO:0000313" key="14">
    <source>
        <dbReference type="EMBL" id="QHI68070.1"/>
    </source>
</evidence>